<dbReference type="AlphaFoldDB" id="A0A250I7A1"/>
<accession>A0A250I7A1</accession>
<protein>
    <recommendedName>
        <fullName evidence="3">Alpha/beta hydrolase</fullName>
    </recommendedName>
</protein>
<name>A0A250I7A1_9BACT</name>
<organism evidence="1 2">
    <name type="scientific">Melittangium boletus DSM 14713</name>
    <dbReference type="NCBI Taxonomy" id="1294270"/>
    <lineage>
        <taxon>Bacteria</taxon>
        <taxon>Pseudomonadati</taxon>
        <taxon>Myxococcota</taxon>
        <taxon>Myxococcia</taxon>
        <taxon>Myxococcales</taxon>
        <taxon>Cystobacterineae</taxon>
        <taxon>Archangiaceae</taxon>
        <taxon>Melittangium</taxon>
    </lineage>
</organism>
<proteinExistence type="predicted"/>
<dbReference type="EMBL" id="CP022163">
    <property type="protein sequence ID" value="ATB27080.1"/>
    <property type="molecule type" value="Genomic_DNA"/>
</dbReference>
<reference evidence="1 2" key="1">
    <citation type="submission" date="2017-06" db="EMBL/GenBank/DDBJ databases">
        <authorList>
            <person name="Kim H.J."/>
            <person name="Triplett B.A."/>
        </authorList>
    </citation>
    <scope>NUCLEOTIDE SEQUENCE [LARGE SCALE GENOMIC DNA]</scope>
    <source>
        <strain evidence="1 2">DSM 14713</strain>
    </source>
</reference>
<evidence type="ECO:0000313" key="1">
    <source>
        <dbReference type="EMBL" id="ATB27080.1"/>
    </source>
</evidence>
<evidence type="ECO:0000313" key="2">
    <source>
        <dbReference type="Proteomes" id="UP000217289"/>
    </source>
</evidence>
<keyword evidence="2" id="KW-1185">Reference proteome</keyword>
<sequence>MAFYLDGATAENKAPALIFVPGGPGDQAD</sequence>
<dbReference type="KEGG" id="mbd:MEBOL_000515"/>
<dbReference type="Proteomes" id="UP000217289">
    <property type="component" value="Chromosome"/>
</dbReference>
<gene>
    <name evidence="1" type="ORF">MEBOL_000515</name>
</gene>
<evidence type="ECO:0008006" key="3">
    <source>
        <dbReference type="Google" id="ProtNLM"/>
    </source>
</evidence>